<proteinExistence type="predicted"/>
<keyword evidence="2" id="KW-1185">Reference proteome</keyword>
<dbReference type="RefSeq" id="WP_089725747.1">
    <property type="nucleotide sequence ID" value="NZ_FNGI01000001.1"/>
</dbReference>
<dbReference type="Proteomes" id="UP000198654">
    <property type="component" value="Unassembled WGS sequence"/>
</dbReference>
<dbReference type="PANTHER" id="PTHR43857">
    <property type="entry name" value="BLR7761 PROTEIN"/>
    <property type="match status" value="1"/>
</dbReference>
<dbReference type="OrthoDB" id="9803101at2"/>
<name>A0A1G9GV25_9GAMM</name>
<gene>
    <name evidence="1" type="ORF">SAMN05661010_00836</name>
</gene>
<dbReference type="InterPro" id="IPR006175">
    <property type="entry name" value="YjgF/YER057c/UK114"/>
</dbReference>
<accession>A0A1G9GV25</accession>
<sequence length="141" mass="15710">MEKDDIHQRLHPAHWKTAKGYANGVMAEGRAIFVGGQIGWNADQVFESEAFVDQVRQALKNIVAILSEADAGPEHLTRLTWYITDKREYLANLKGLGEAYRSVLGKHFPAMTMVQVVALVEDAAKVEIEATAVLPYARSTW</sequence>
<dbReference type="InterPro" id="IPR035959">
    <property type="entry name" value="RutC-like_sf"/>
</dbReference>
<dbReference type="Pfam" id="PF01042">
    <property type="entry name" value="Ribonuc_L-PSP"/>
    <property type="match status" value="1"/>
</dbReference>
<dbReference type="CDD" id="cd00448">
    <property type="entry name" value="YjgF_YER057c_UK114_family"/>
    <property type="match status" value="1"/>
</dbReference>
<dbReference type="Gene3D" id="3.30.1330.40">
    <property type="entry name" value="RutC-like"/>
    <property type="match status" value="1"/>
</dbReference>
<dbReference type="SUPFAM" id="SSF55298">
    <property type="entry name" value="YjgF-like"/>
    <property type="match status" value="1"/>
</dbReference>
<evidence type="ECO:0000313" key="2">
    <source>
        <dbReference type="Proteomes" id="UP000198654"/>
    </source>
</evidence>
<evidence type="ECO:0000313" key="1">
    <source>
        <dbReference type="EMBL" id="SDL04531.1"/>
    </source>
</evidence>
<dbReference type="STRING" id="119000.SAMN05661010_00836"/>
<protein>
    <submittedName>
        <fullName evidence="1">Enamine deaminase RidA, house cleaning of reactive enamine intermediates, YjgF/YER057c/UK114 family</fullName>
    </submittedName>
</protein>
<organism evidence="1 2">
    <name type="scientific">Modicisalibacter muralis</name>
    <dbReference type="NCBI Taxonomy" id="119000"/>
    <lineage>
        <taxon>Bacteria</taxon>
        <taxon>Pseudomonadati</taxon>
        <taxon>Pseudomonadota</taxon>
        <taxon>Gammaproteobacteria</taxon>
        <taxon>Oceanospirillales</taxon>
        <taxon>Halomonadaceae</taxon>
        <taxon>Modicisalibacter</taxon>
    </lineage>
</organism>
<dbReference type="AlphaFoldDB" id="A0A1G9GV25"/>
<reference evidence="1 2" key="1">
    <citation type="submission" date="2016-10" db="EMBL/GenBank/DDBJ databases">
        <authorList>
            <person name="de Groot N.N."/>
        </authorList>
    </citation>
    <scope>NUCLEOTIDE SEQUENCE [LARGE SCALE GENOMIC DNA]</scope>
    <source>
        <strain evidence="1 2">DSM 14789</strain>
    </source>
</reference>
<dbReference type="EMBL" id="FNGI01000001">
    <property type="protein sequence ID" value="SDL04531.1"/>
    <property type="molecule type" value="Genomic_DNA"/>
</dbReference>
<dbReference type="PANTHER" id="PTHR43857:SF1">
    <property type="entry name" value="YJGH FAMILY PROTEIN"/>
    <property type="match status" value="1"/>
</dbReference>